<dbReference type="Proteomes" id="UP001219901">
    <property type="component" value="Chromosome"/>
</dbReference>
<evidence type="ECO:0000313" key="8">
    <source>
        <dbReference type="EMBL" id="MDG0866047.1"/>
    </source>
</evidence>
<dbReference type="GO" id="GO:0006355">
    <property type="term" value="P:regulation of DNA-templated transcription"/>
    <property type="evidence" value="ECO:0007669"/>
    <property type="project" value="InterPro"/>
</dbReference>
<dbReference type="InterPro" id="IPR016032">
    <property type="entry name" value="Sig_transdc_resp-reg_C-effctor"/>
</dbReference>
<accession>A0AAJ5ZI83</accession>
<dbReference type="InterPro" id="IPR039420">
    <property type="entry name" value="WalR-like"/>
</dbReference>
<protein>
    <submittedName>
        <fullName evidence="9">Response regulator</fullName>
    </submittedName>
</protein>
<dbReference type="InterPro" id="IPR011006">
    <property type="entry name" value="CheY-like_superfamily"/>
</dbReference>
<evidence type="ECO:0000256" key="5">
    <source>
        <dbReference type="ARBA" id="ARBA00023163"/>
    </source>
</evidence>
<reference evidence="10" key="3">
    <citation type="submission" date="2023-06" db="EMBL/GenBank/DDBJ databases">
        <title>Pangenomics reveal diversification of enzyme families and niche specialization in globally abundant SAR202 bacteria.</title>
        <authorList>
            <person name="Saw J.H.W."/>
        </authorList>
    </citation>
    <scope>NUCLEOTIDE SEQUENCE [LARGE SCALE GENOMIC DNA]</scope>
    <source>
        <strain evidence="10">JH1073</strain>
    </source>
</reference>
<dbReference type="GO" id="GO:0000976">
    <property type="term" value="F:transcription cis-regulatory region binding"/>
    <property type="evidence" value="ECO:0007669"/>
    <property type="project" value="TreeGrafter"/>
</dbReference>
<evidence type="ECO:0000256" key="1">
    <source>
        <dbReference type="ARBA" id="ARBA00022553"/>
    </source>
</evidence>
<dbReference type="InterPro" id="IPR036388">
    <property type="entry name" value="WH-like_DNA-bd_sf"/>
</dbReference>
<evidence type="ECO:0000313" key="10">
    <source>
        <dbReference type="Proteomes" id="UP001219901"/>
    </source>
</evidence>
<evidence type="ECO:0000259" key="6">
    <source>
        <dbReference type="SMART" id="SM00448"/>
    </source>
</evidence>
<dbReference type="PANTHER" id="PTHR48111">
    <property type="entry name" value="REGULATOR OF RPOS"/>
    <property type="match status" value="1"/>
</dbReference>
<organism evidence="9 10">
    <name type="scientific">Candidatus Lucifugimonas marina</name>
    <dbReference type="NCBI Taxonomy" id="3038979"/>
    <lineage>
        <taxon>Bacteria</taxon>
        <taxon>Bacillati</taxon>
        <taxon>Chloroflexota</taxon>
        <taxon>Dehalococcoidia</taxon>
        <taxon>SAR202 cluster</taxon>
        <taxon>Candidatus Lucifugimonadales</taxon>
        <taxon>Candidatus Lucifugimonadaceae</taxon>
        <taxon>Candidatus Lucifugimonas</taxon>
    </lineage>
</organism>
<keyword evidence="4" id="KW-0238">DNA-binding</keyword>
<evidence type="ECO:0000313" key="9">
    <source>
        <dbReference type="EMBL" id="WFG39227.1"/>
    </source>
</evidence>
<keyword evidence="3" id="KW-0805">Transcription regulation</keyword>
<dbReference type="RefSeq" id="WP_342822705.1">
    <property type="nucleotide sequence ID" value="NZ_CP046146.1"/>
</dbReference>
<dbReference type="InterPro" id="IPR001867">
    <property type="entry name" value="OmpR/PhoB-type_DNA-bd"/>
</dbReference>
<dbReference type="CDD" id="cd00383">
    <property type="entry name" value="trans_reg_C"/>
    <property type="match status" value="1"/>
</dbReference>
<dbReference type="Gene3D" id="1.10.10.10">
    <property type="entry name" value="Winged helix-like DNA-binding domain superfamily/Winged helix DNA-binding domain"/>
    <property type="match status" value="1"/>
</dbReference>
<evidence type="ECO:0000259" key="7">
    <source>
        <dbReference type="SMART" id="SM00862"/>
    </source>
</evidence>
<dbReference type="SUPFAM" id="SSF52172">
    <property type="entry name" value="CheY-like"/>
    <property type="match status" value="1"/>
</dbReference>
<dbReference type="Pfam" id="PF00072">
    <property type="entry name" value="Response_reg"/>
    <property type="match status" value="1"/>
</dbReference>
<keyword evidence="2" id="KW-0902">Two-component regulatory system</keyword>
<dbReference type="EMBL" id="CP046147">
    <property type="protein sequence ID" value="WFG39227.1"/>
    <property type="molecule type" value="Genomic_DNA"/>
</dbReference>
<evidence type="ECO:0000256" key="2">
    <source>
        <dbReference type="ARBA" id="ARBA00023012"/>
    </source>
</evidence>
<keyword evidence="1" id="KW-0597">Phosphoprotein</keyword>
<evidence type="ECO:0000313" key="11">
    <source>
        <dbReference type="Proteomes" id="UP001321249"/>
    </source>
</evidence>
<dbReference type="FunFam" id="3.40.50.2300:FF:000001">
    <property type="entry name" value="DNA-binding response regulator PhoB"/>
    <property type="match status" value="1"/>
</dbReference>
<dbReference type="GO" id="GO:0032993">
    <property type="term" value="C:protein-DNA complex"/>
    <property type="evidence" value="ECO:0007669"/>
    <property type="project" value="TreeGrafter"/>
</dbReference>
<dbReference type="PANTHER" id="PTHR48111:SF50">
    <property type="entry name" value="KDP OPERON TRANSCRIPTIONAL REGULATORY PROTEIN KDPE"/>
    <property type="match status" value="1"/>
</dbReference>
<dbReference type="EMBL" id="WMBE01000001">
    <property type="protein sequence ID" value="MDG0866047.1"/>
    <property type="molecule type" value="Genomic_DNA"/>
</dbReference>
<dbReference type="Proteomes" id="UP001321249">
    <property type="component" value="Unassembled WGS sequence"/>
</dbReference>
<gene>
    <name evidence="8" type="ORF">GKO46_03055</name>
    <name evidence="9" type="ORF">GKO48_06205</name>
</gene>
<dbReference type="GO" id="GO:0005829">
    <property type="term" value="C:cytosol"/>
    <property type="evidence" value="ECO:0007669"/>
    <property type="project" value="TreeGrafter"/>
</dbReference>
<dbReference type="GO" id="GO:0000156">
    <property type="term" value="F:phosphorelay response regulator activity"/>
    <property type="evidence" value="ECO:0007669"/>
    <property type="project" value="TreeGrafter"/>
</dbReference>
<keyword evidence="10" id="KW-1185">Reference proteome</keyword>
<proteinExistence type="predicted"/>
<dbReference type="AlphaFoldDB" id="A0AAJ5ZI83"/>
<dbReference type="SMART" id="SM00862">
    <property type="entry name" value="Trans_reg_C"/>
    <property type="match status" value="1"/>
</dbReference>
<sequence length="238" mass="26168">MAGERILVVDDAPDILEALETTLDDSGFQTAGAPDGRSALRTFYEFQPQLVVLDLVMPMMSGVDVCRQIRSMSDVPIVFLSGVEDIDQKVEALRAGGDDFVVKGGSFTELLARIESNLRRATSSAPTPINDRFQDGFLDINFVTSEVTVSGSAVDLTPIEYRLITELVNNIGSPVPPTDLLERVWGPDYQTENLVKWHMSRLRKKIGDTDPQNKLIVTRRGFGYVYNSPSSNLGLNAA</sequence>
<keyword evidence="5" id="KW-0804">Transcription</keyword>
<dbReference type="SMART" id="SM00448">
    <property type="entry name" value="REC"/>
    <property type="match status" value="1"/>
</dbReference>
<dbReference type="SUPFAM" id="SSF46894">
    <property type="entry name" value="C-terminal effector domain of the bipartite response regulators"/>
    <property type="match status" value="1"/>
</dbReference>
<dbReference type="Pfam" id="PF00486">
    <property type="entry name" value="Trans_reg_C"/>
    <property type="match status" value="1"/>
</dbReference>
<evidence type="ECO:0000256" key="4">
    <source>
        <dbReference type="ARBA" id="ARBA00023125"/>
    </source>
</evidence>
<dbReference type="InterPro" id="IPR001789">
    <property type="entry name" value="Sig_transdc_resp-reg_receiver"/>
</dbReference>
<evidence type="ECO:0000256" key="3">
    <source>
        <dbReference type="ARBA" id="ARBA00023015"/>
    </source>
</evidence>
<dbReference type="Gene3D" id="3.40.50.2300">
    <property type="match status" value="1"/>
</dbReference>
<dbReference type="CDD" id="cd17574">
    <property type="entry name" value="REC_OmpR"/>
    <property type="match status" value="1"/>
</dbReference>
<feature type="domain" description="Response regulatory" evidence="6">
    <location>
        <begin position="4"/>
        <end position="114"/>
    </location>
</feature>
<feature type="domain" description="OmpR/PhoB-type" evidence="7">
    <location>
        <begin position="151"/>
        <end position="226"/>
    </location>
</feature>
<reference evidence="10 11" key="1">
    <citation type="submission" date="2019-11" db="EMBL/GenBank/DDBJ databases">
        <authorList>
            <person name="Cho J.-C."/>
        </authorList>
    </citation>
    <scope>NUCLEOTIDE SEQUENCE [LARGE SCALE GENOMIC DNA]</scope>
    <source>
        <strain evidence="9 10">JH1073</strain>
        <strain evidence="8 11">JH702</strain>
    </source>
</reference>
<reference evidence="9" key="2">
    <citation type="journal article" date="2023" name="Nat. Commun.">
        <title>Cultivation of marine bacteria of the SAR202 clade.</title>
        <authorList>
            <person name="Lim Y."/>
            <person name="Seo J.H."/>
            <person name="Giovannoni S.J."/>
            <person name="Kang I."/>
            <person name="Cho J.C."/>
        </authorList>
    </citation>
    <scope>NUCLEOTIDE SEQUENCE</scope>
    <source>
        <strain evidence="9">JH1073</strain>
    </source>
</reference>
<name>A0AAJ5ZI83_9CHLR</name>